<proteinExistence type="inferred from homology"/>
<comment type="similarity">
    <text evidence="2">Belongs to the cation transport ATPase (P-type) (TC 3.A.3) family. Type IIIA subfamily.</text>
</comment>
<dbReference type="NCBIfam" id="TIGR01647">
    <property type="entry name" value="ATPase-IIIA_H"/>
    <property type="match status" value="1"/>
</dbReference>
<comment type="subcellular location">
    <subcellularLocation>
        <location evidence="1">Membrane</location>
        <topology evidence="1">Multi-pass membrane protein</topology>
    </subcellularLocation>
</comment>
<dbReference type="Proteomes" id="UP000556869">
    <property type="component" value="Unassembled WGS sequence"/>
</dbReference>
<feature type="compositionally biased region" description="Basic and acidic residues" evidence="9">
    <location>
        <begin position="1"/>
        <end position="11"/>
    </location>
</feature>
<keyword evidence="4" id="KW-0547">Nucleotide-binding</keyword>
<dbReference type="SUPFAM" id="SSF81653">
    <property type="entry name" value="Calcium ATPase, transduction domain A"/>
    <property type="match status" value="1"/>
</dbReference>
<feature type="transmembrane region" description="Helical" evidence="10">
    <location>
        <begin position="82"/>
        <end position="101"/>
    </location>
</feature>
<name>A0ABX0WV20_9PROT</name>
<dbReference type="InterPro" id="IPR018303">
    <property type="entry name" value="ATPase_P-typ_P_site"/>
</dbReference>
<dbReference type="Pfam" id="PF00122">
    <property type="entry name" value="E1-E2_ATPase"/>
    <property type="match status" value="1"/>
</dbReference>
<evidence type="ECO:0000256" key="7">
    <source>
        <dbReference type="ARBA" id="ARBA00022989"/>
    </source>
</evidence>
<reference evidence="12 13" key="1">
    <citation type="submission" date="2020-03" db="EMBL/GenBank/DDBJ databases">
        <title>Genomic Encyclopedia of Type Strains, Phase IV (KMG-IV): sequencing the most valuable type-strain genomes for metagenomic binning, comparative biology and taxonomic classification.</title>
        <authorList>
            <person name="Goeker M."/>
        </authorList>
    </citation>
    <scope>NUCLEOTIDE SEQUENCE [LARGE SCALE GENOMIC DNA]</scope>
    <source>
        <strain evidence="12 13">DSM 18888</strain>
    </source>
</reference>
<dbReference type="SFLD" id="SFLDF00027">
    <property type="entry name" value="p-type_atpase"/>
    <property type="match status" value="1"/>
</dbReference>
<dbReference type="Pfam" id="PF00690">
    <property type="entry name" value="Cation_ATPase_N"/>
    <property type="match status" value="1"/>
</dbReference>
<evidence type="ECO:0000256" key="4">
    <source>
        <dbReference type="ARBA" id="ARBA00022741"/>
    </source>
</evidence>
<dbReference type="InterPro" id="IPR036412">
    <property type="entry name" value="HAD-like_sf"/>
</dbReference>
<accession>A0ABX0WV20</accession>
<evidence type="ECO:0000256" key="3">
    <source>
        <dbReference type="ARBA" id="ARBA00022692"/>
    </source>
</evidence>
<evidence type="ECO:0000256" key="9">
    <source>
        <dbReference type="SAM" id="MobiDB-lite"/>
    </source>
</evidence>
<dbReference type="InterPro" id="IPR008250">
    <property type="entry name" value="ATPase_P-typ_transduc_dom_A_sf"/>
</dbReference>
<dbReference type="EMBL" id="JAATJD010000001">
    <property type="protein sequence ID" value="NJB73167.1"/>
    <property type="molecule type" value="Genomic_DNA"/>
</dbReference>
<dbReference type="InterPro" id="IPR023299">
    <property type="entry name" value="ATPase_P-typ_cyto_dom_N"/>
</dbReference>
<dbReference type="InterPro" id="IPR059000">
    <property type="entry name" value="ATPase_P-type_domA"/>
</dbReference>
<feature type="transmembrane region" description="Helical" evidence="10">
    <location>
        <begin position="225"/>
        <end position="248"/>
    </location>
</feature>
<evidence type="ECO:0000256" key="10">
    <source>
        <dbReference type="SAM" id="Phobius"/>
    </source>
</evidence>
<feature type="transmembrane region" description="Helical" evidence="10">
    <location>
        <begin position="717"/>
        <end position="736"/>
    </location>
</feature>
<dbReference type="Gene3D" id="2.70.150.10">
    <property type="entry name" value="Calcium-transporting ATPase, cytoplasmic transduction domain A"/>
    <property type="match status" value="1"/>
</dbReference>
<dbReference type="Gene3D" id="3.40.1110.10">
    <property type="entry name" value="Calcium-transporting ATPase, cytoplasmic domain N"/>
    <property type="match status" value="1"/>
</dbReference>
<dbReference type="RefSeq" id="WP_245227757.1">
    <property type="nucleotide sequence ID" value="NZ_BAAAEQ010000001.1"/>
</dbReference>
<organism evidence="12 13">
    <name type="scientific">Thalassospira tepidiphila</name>
    <dbReference type="NCBI Taxonomy" id="393657"/>
    <lineage>
        <taxon>Bacteria</taxon>
        <taxon>Pseudomonadati</taxon>
        <taxon>Pseudomonadota</taxon>
        <taxon>Alphaproteobacteria</taxon>
        <taxon>Rhodospirillales</taxon>
        <taxon>Thalassospiraceae</taxon>
        <taxon>Thalassospira</taxon>
    </lineage>
</organism>
<sequence>MMEQTAKRDNPQIDPSLLETDPKTGLGQDEVGRRTEKFGENRLKDDQTSALKKLLSFFWGPIPWMIEVAAILSAVVQHWSDFAIIIVMLLLNAGVGFWQEFKADNAIAALKQRLAPDARVLRDGAWSDLPARELVPGDIIRIKLGDIIPADAKLLAGDYLRVDQSALTGESLAIDKKIGDEVFSGAIARQGQMTAMVTATGMATYLGRTASLVKGAGKQSHFQRAVLRIGNFLILITLGLIALIMTVALHRGDPLMETLLFALILAVAAIPVALPAVLSVTLAVGAEKLARMKAIVSRLVSIEELAGMDILCSDKTGTLTQNHLTVGTPVLIDAKDESDLIRTAALASEADSHDPIDSAVFAILGNRAKLDGYDITSFRQFDPIRKRAEADVAHDGQTIMVAKGAPQAVLALLCEDEISDIESVAAYRAVMDAIKTMAEHGYRALGVARTDQDGNWQFLGLLPLFDPPREDAASTIAELRNKGVDIRMITGDHEAIGREVAGQLGLGQNILPADAVFDRNNQALDQVMIEQADGFARVFPEHKYAIVRQFQDRGHIVGMTGDGVNDAPALKQADIGIAVSNATDAARAAADLVLTAPGISVITSAIEESRRIFERMGSYATFRISETIRVLLFMTISILVFDFYPVTAVMIVLLALLNDFPIMMIAYDNAEVAEHPVRWNMGNTLTMASLLGAIGVTSSFALLWVSETWLHLPPEEVQTLVFLKLLVAGHLTIYLTRHKGFFWQKPYPSMKLFLATEITQIIGTLAAIYGWFVPPIGWYHALVVWGYALCWFVVAGCIKVWVYRLLTHRHHSHHSHLARVEGSLHRHR</sequence>
<dbReference type="Gene3D" id="1.20.1110.10">
    <property type="entry name" value="Calcium-transporting ATPase, transmembrane domain"/>
    <property type="match status" value="1"/>
</dbReference>
<dbReference type="Gene3D" id="3.40.50.1000">
    <property type="entry name" value="HAD superfamily/HAD-like"/>
    <property type="match status" value="1"/>
</dbReference>
<dbReference type="InterPro" id="IPR023214">
    <property type="entry name" value="HAD_sf"/>
</dbReference>
<dbReference type="NCBIfam" id="TIGR01494">
    <property type="entry name" value="ATPase_P-type"/>
    <property type="match status" value="2"/>
</dbReference>
<evidence type="ECO:0000313" key="12">
    <source>
        <dbReference type="EMBL" id="NJB73167.1"/>
    </source>
</evidence>
<protein>
    <submittedName>
        <fullName evidence="12">H+-transporting ATPase</fullName>
    </submittedName>
</protein>
<keyword evidence="7 10" id="KW-1133">Transmembrane helix</keyword>
<dbReference type="PROSITE" id="PS00154">
    <property type="entry name" value="ATPASE_E1_E2"/>
    <property type="match status" value="1"/>
</dbReference>
<evidence type="ECO:0000256" key="5">
    <source>
        <dbReference type="ARBA" id="ARBA00022840"/>
    </source>
</evidence>
<keyword evidence="13" id="KW-1185">Reference proteome</keyword>
<dbReference type="InterPro" id="IPR023298">
    <property type="entry name" value="ATPase_P-typ_TM_dom_sf"/>
</dbReference>
<evidence type="ECO:0000256" key="1">
    <source>
        <dbReference type="ARBA" id="ARBA00004141"/>
    </source>
</evidence>
<feature type="domain" description="Cation-transporting P-type ATPase N-terminal" evidence="11">
    <location>
        <begin position="9"/>
        <end position="78"/>
    </location>
</feature>
<dbReference type="SMART" id="SM00831">
    <property type="entry name" value="Cation_ATPase_N"/>
    <property type="match status" value="1"/>
</dbReference>
<evidence type="ECO:0000256" key="8">
    <source>
        <dbReference type="ARBA" id="ARBA00023136"/>
    </source>
</evidence>
<keyword evidence="3 10" id="KW-0812">Transmembrane</keyword>
<feature type="transmembrane region" description="Helical" evidence="10">
    <location>
        <begin position="688"/>
        <end position="705"/>
    </location>
</feature>
<dbReference type="InterPro" id="IPR004014">
    <property type="entry name" value="ATPase_P-typ_cation-transptr_N"/>
</dbReference>
<dbReference type="CDD" id="cd02076">
    <property type="entry name" value="P-type_ATPase_H"/>
    <property type="match status" value="1"/>
</dbReference>
<dbReference type="SUPFAM" id="SSF81665">
    <property type="entry name" value="Calcium ATPase, transmembrane domain M"/>
    <property type="match status" value="1"/>
</dbReference>
<evidence type="ECO:0000313" key="13">
    <source>
        <dbReference type="Proteomes" id="UP000556869"/>
    </source>
</evidence>
<comment type="caution">
    <text evidence="12">The sequence shown here is derived from an EMBL/GenBank/DDBJ whole genome shotgun (WGS) entry which is preliminary data.</text>
</comment>
<gene>
    <name evidence="12" type="ORF">GGR96_000239</name>
</gene>
<feature type="transmembrane region" description="Helical" evidence="10">
    <location>
        <begin position="54"/>
        <end position="76"/>
    </location>
</feature>
<dbReference type="PANTHER" id="PTHR42861">
    <property type="entry name" value="CALCIUM-TRANSPORTING ATPASE"/>
    <property type="match status" value="1"/>
</dbReference>
<feature type="region of interest" description="Disordered" evidence="9">
    <location>
        <begin position="1"/>
        <end position="34"/>
    </location>
</feature>
<feature type="transmembrane region" description="Helical" evidence="10">
    <location>
        <begin position="620"/>
        <end position="641"/>
    </location>
</feature>
<feature type="transmembrane region" description="Helical" evidence="10">
    <location>
        <begin position="752"/>
        <end position="772"/>
    </location>
</feature>
<dbReference type="SFLD" id="SFLDG00002">
    <property type="entry name" value="C1.7:_P-type_atpase_like"/>
    <property type="match status" value="1"/>
</dbReference>
<dbReference type="Pfam" id="PF00702">
    <property type="entry name" value="Hydrolase"/>
    <property type="match status" value="1"/>
</dbReference>
<evidence type="ECO:0000259" key="11">
    <source>
        <dbReference type="SMART" id="SM00831"/>
    </source>
</evidence>
<dbReference type="InterPro" id="IPR006534">
    <property type="entry name" value="P-type_ATPase_IIIA"/>
</dbReference>
<dbReference type="SUPFAM" id="SSF56784">
    <property type="entry name" value="HAD-like"/>
    <property type="match status" value="1"/>
</dbReference>
<dbReference type="SUPFAM" id="SSF81660">
    <property type="entry name" value="Metal cation-transporting ATPase, ATP-binding domain N"/>
    <property type="match status" value="1"/>
</dbReference>
<feature type="transmembrane region" description="Helical" evidence="10">
    <location>
        <begin position="778"/>
        <end position="802"/>
    </location>
</feature>
<dbReference type="InterPro" id="IPR044492">
    <property type="entry name" value="P_typ_ATPase_HD_dom"/>
</dbReference>
<evidence type="ECO:0000256" key="2">
    <source>
        <dbReference type="ARBA" id="ARBA00008804"/>
    </source>
</evidence>
<keyword evidence="8 10" id="KW-0472">Membrane</keyword>
<dbReference type="SFLD" id="SFLDS00003">
    <property type="entry name" value="Haloacid_Dehalogenase"/>
    <property type="match status" value="1"/>
</dbReference>
<dbReference type="PRINTS" id="PR00119">
    <property type="entry name" value="CATATPASE"/>
</dbReference>
<dbReference type="InterPro" id="IPR001757">
    <property type="entry name" value="P_typ_ATPase"/>
</dbReference>
<dbReference type="PRINTS" id="PR00120">
    <property type="entry name" value="HATPASE"/>
</dbReference>
<feature type="transmembrane region" description="Helical" evidence="10">
    <location>
        <begin position="260"/>
        <end position="284"/>
    </location>
</feature>
<keyword evidence="5" id="KW-0067">ATP-binding</keyword>
<evidence type="ECO:0000256" key="6">
    <source>
        <dbReference type="ARBA" id="ARBA00022967"/>
    </source>
</evidence>
<keyword evidence="6" id="KW-1278">Translocase</keyword>